<dbReference type="InterPro" id="IPR002549">
    <property type="entry name" value="AI-2E-like"/>
</dbReference>
<evidence type="ECO:0000256" key="2">
    <source>
        <dbReference type="ARBA" id="ARBA00009773"/>
    </source>
</evidence>
<keyword evidence="5 6" id="KW-0472">Membrane</keyword>
<keyword evidence="8" id="KW-1185">Reference proteome</keyword>
<evidence type="ECO:0000256" key="5">
    <source>
        <dbReference type="ARBA" id="ARBA00023136"/>
    </source>
</evidence>
<dbReference type="AlphaFoldDB" id="A0A5C6LW36"/>
<evidence type="ECO:0000256" key="3">
    <source>
        <dbReference type="ARBA" id="ARBA00022692"/>
    </source>
</evidence>
<protein>
    <submittedName>
        <fullName evidence="7">AI-2E family transporter</fullName>
    </submittedName>
</protein>
<reference evidence="7 8" key="1">
    <citation type="submission" date="2019-08" db="EMBL/GenBank/DDBJ databases">
        <title>Whole genome sequencing of chitin degrading bacteria Chitinophaga pinensis YS16.</title>
        <authorList>
            <person name="Singh R.P."/>
            <person name="Manchanda G."/>
            <person name="Maurya I.K."/>
            <person name="Joshi N.K."/>
            <person name="Srivastava A.K."/>
        </authorList>
    </citation>
    <scope>NUCLEOTIDE SEQUENCE [LARGE SCALE GENOMIC DNA]</scope>
    <source>
        <strain evidence="7 8">YS-16</strain>
    </source>
</reference>
<sequence length="194" mass="22127">MVAQKGVHNAVAILLSLLLFVGFLALVILFISWQIADVAENASQLEQQLMAKYQQLRQWLSTEYGISKEQQEQMLKEQQASSSGKAGAALTAIISGFGGFLTDFLLVLVYVFLFTFFRGRIRGFICVWYLIMRKKRLLPVFIKLRNSTAVSERIIADDHFPVDHVCNWFFDRGRKACILFCHLMWFAGDHPICG</sequence>
<comment type="caution">
    <text evidence="7">The sequence shown here is derived from an EMBL/GenBank/DDBJ whole genome shotgun (WGS) entry which is preliminary data.</text>
</comment>
<evidence type="ECO:0000313" key="7">
    <source>
        <dbReference type="EMBL" id="TWW01625.1"/>
    </source>
</evidence>
<proteinExistence type="inferred from homology"/>
<dbReference type="EMBL" id="VOHS01000004">
    <property type="protein sequence ID" value="TWW01625.1"/>
    <property type="molecule type" value="Genomic_DNA"/>
</dbReference>
<evidence type="ECO:0000256" key="6">
    <source>
        <dbReference type="SAM" id="Phobius"/>
    </source>
</evidence>
<dbReference type="GO" id="GO:0016020">
    <property type="term" value="C:membrane"/>
    <property type="evidence" value="ECO:0007669"/>
    <property type="project" value="UniProtKB-SubCell"/>
</dbReference>
<keyword evidence="4 6" id="KW-1133">Transmembrane helix</keyword>
<comment type="subcellular location">
    <subcellularLocation>
        <location evidence="1">Membrane</location>
        <topology evidence="1">Multi-pass membrane protein</topology>
    </subcellularLocation>
</comment>
<gene>
    <name evidence="7" type="ORF">FEF09_06410</name>
</gene>
<keyword evidence="3 6" id="KW-0812">Transmembrane</keyword>
<name>A0A5C6LW36_9BACT</name>
<accession>A0A5C6LW36</accession>
<evidence type="ECO:0000256" key="4">
    <source>
        <dbReference type="ARBA" id="ARBA00022989"/>
    </source>
</evidence>
<comment type="similarity">
    <text evidence="2">Belongs to the autoinducer-2 exporter (AI-2E) (TC 2.A.86) family.</text>
</comment>
<evidence type="ECO:0000313" key="8">
    <source>
        <dbReference type="Proteomes" id="UP000318815"/>
    </source>
</evidence>
<dbReference type="Proteomes" id="UP000318815">
    <property type="component" value="Unassembled WGS sequence"/>
</dbReference>
<dbReference type="Pfam" id="PF01594">
    <property type="entry name" value="AI-2E_transport"/>
    <property type="match status" value="1"/>
</dbReference>
<organism evidence="7 8">
    <name type="scientific">Chitinophaga pinensis</name>
    <dbReference type="NCBI Taxonomy" id="79329"/>
    <lineage>
        <taxon>Bacteria</taxon>
        <taxon>Pseudomonadati</taxon>
        <taxon>Bacteroidota</taxon>
        <taxon>Chitinophagia</taxon>
        <taxon>Chitinophagales</taxon>
        <taxon>Chitinophagaceae</taxon>
        <taxon>Chitinophaga</taxon>
    </lineage>
</organism>
<evidence type="ECO:0000256" key="1">
    <source>
        <dbReference type="ARBA" id="ARBA00004141"/>
    </source>
</evidence>
<feature type="transmembrane region" description="Helical" evidence="6">
    <location>
        <begin position="12"/>
        <end position="36"/>
    </location>
</feature>